<dbReference type="AlphaFoldDB" id="A0AA36JPG0"/>
<protein>
    <recommendedName>
        <fullName evidence="10">Matrin-type domain-containing protein</fullName>
    </recommendedName>
</protein>
<dbReference type="GO" id="GO:0005681">
    <property type="term" value="C:spliceosomal complex"/>
    <property type="evidence" value="ECO:0007669"/>
    <property type="project" value="InterPro"/>
</dbReference>
<dbReference type="GO" id="GO:0003723">
    <property type="term" value="F:RNA binding"/>
    <property type="evidence" value="ECO:0007669"/>
    <property type="project" value="InterPro"/>
</dbReference>
<dbReference type="InterPro" id="IPR021966">
    <property type="entry name" value="SF3a60_bindingd"/>
</dbReference>
<evidence type="ECO:0000313" key="12">
    <source>
        <dbReference type="Proteomes" id="UP001178507"/>
    </source>
</evidence>
<dbReference type="PROSITE" id="PS50171">
    <property type="entry name" value="ZF_MATRIN"/>
    <property type="match status" value="1"/>
</dbReference>
<feature type="transmembrane region" description="Helical" evidence="9">
    <location>
        <begin position="521"/>
        <end position="538"/>
    </location>
</feature>
<dbReference type="SUPFAM" id="SSF53335">
    <property type="entry name" value="S-adenosyl-L-methionine-dependent methyltransferases"/>
    <property type="match status" value="1"/>
</dbReference>
<dbReference type="Pfam" id="PF12108">
    <property type="entry name" value="SF3a60_bindingd"/>
    <property type="match status" value="1"/>
</dbReference>
<comment type="subcellular location">
    <subcellularLocation>
        <location evidence="1">Nucleus</location>
    </subcellularLocation>
</comment>
<feature type="compositionally biased region" description="Acidic residues" evidence="8">
    <location>
        <begin position="924"/>
        <end position="944"/>
    </location>
</feature>
<dbReference type="InterPro" id="IPR031774">
    <property type="entry name" value="SF3A3_dom"/>
</dbReference>
<reference evidence="11" key="1">
    <citation type="submission" date="2023-08" db="EMBL/GenBank/DDBJ databases">
        <authorList>
            <person name="Chen Y."/>
            <person name="Shah S."/>
            <person name="Dougan E. K."/>
            <person name="Thang M."/>
            <person name="Chan C."/>
        </authorList>
    </citation>
    <scope>NUCLEOTIDE SEQUENCE</scope>
</reference>
<dbReference type="InterPro" id="IPR024598">
    <property type="entry name" value="SF3a60/Prp9_C"/>
</dbReference>
<dbReference type="EMBL" id="CAUJNA010003734">
    <property type="protein sequence ID" value="CAJ1408811.1"/>
    <property type="molecule type" value="Genomic_DNA"/>
</dbReference>
<dbReference type="Pfam" id="PF13489">
    <property type="entry name" value="Methyltransf_23"/>
    <property type="match status" value="1"/>
</dbReference>
<dbReference type="GO" id="GO:0000398">
    <property type="term" value="P:mRNA splicing, via spliceosome"/>
    <property type="evidence" value="ECO:0007669"/>
    <property type="project" value="InterPro"/>
</dbReference>
<evidence type="ECO:0000256" key="6">
    <source>
        <dbReference type="ARBA" id="ARBA00022833"/>
    </source>
</evidence>
<dbReference type="Pfam" id="PF16837">
    <property type="entry name" value="SF3A3"/>
    <property type="match status" value="1"/>
</dbReference>
<keyword evidence="3" id="KW-0597">Phosphoprotein</keyword>
<feature type="region of interest" description="Disordered" evidence="8">
    <location>
        <begin position="916"/>
        <end position="956"/>
    </location>
</feature>
<accession>A0AA36JPG0</accession>
<evidence type="ECO:0000313" key="11">
    <source>
        <dbReference type="EMBL" id="CAJ1408811.1"/>
    </source>
</evidence>
<feature type="transmembrane region" description="Helical" evidence="9">
    <location>
        <begin position="439"/>
        <end position="457"/>
    </location>
</feature>
<evidence type="ECO:0000256" key="3">
    <source>
        <dbReference type="ARBA" id="ARBA00022553"/>
    </source>
</evidence>
<sequence>MSFSVLEQLRSAHEDIENIEKAMSMVLMDKHKTSRSAVTCEHALKHLVETTQLKCKTAIDIYQDKDGMRTDDINALAGQRADKKGGDVWTSFYDKVKEVKDYHRRFSVNQGLPELQNSEWFYQRAMENDKTDSLFSGEEDYGKRVDMHELFVTYLNLKKISTLRKANFRRATYVRLKKKTVDLEPDDPEVDKVVEKEFHELDYIEWLKTFDQFHEISRYCKFRDKNYTDYLEGLISYLRGFLLRTQPLIDVNKLEQQFEKEFEERWNDKSIPGWQTPSHKEGLFCLPSSKLFNNESTKKHHENGKFYKKKLEEITICREAFVPYVECLGLCDSRLWWPQRLALLGWGPAETSEAASTVHVLVGHGLVELCLMESIRRFLQPVQDRCQSWRVLLASCCLVLLSWPWAAFTTTASQPRRLARSTWLGPAGPAMACVADGRAASFIAGAAVCAVACVGLLRVRKKLRSARAAQKKATSPSEDEHVKELLVDTAIFMTCQILFRVTNCSNAATCAISWVLPAARIFYIGFNGLLLGSIFYLCRKARQVDGEEAAKDVAILDKRLKKFALKAIVLYGIHWYFGLMAPLVVSCLITGYGLPFFRDYDHSLWAKYSDLRSCKLLIRGCTLAFTAGLFVPQVRKLDSYQWYIAQVDRFNPDNKPTSTEVELMAKVGEMARKVGGQALDLGGGSGNDLRTLQAAQPASVLVVEPNRFTWPQAETQGRELGLETSFAADLTEVGSASCGLLLTRRVLCSVDDQRRTLEEIFRVLKPGGVFVFIEHVAADTGSTLRTTQEILRPLQQAFANNCDPARDTGSAIRGLPWASLQLEAYDEAFNGPLSPRGVPESRPRAARRAAGESRAAVFGLDPHLVHARQKMSFEDQNKLADQTEEEDKRIARLESRAAKWHDLLSDAINETVAHLQKKQSQTVEEMEAEKEESDDDEEMEDDGADMGSNHGDDEERPIYNPLNLPLGWDGKPIPFWLYKLHGMGIEYKCEICGNYSYWGRRAFERHFQEWRHAFGMRCLKIPNTAHFKEITKIEEAITLYEKLKRDAEEQTFRPDQDVECEDIQGNVMSQKAFEDLRRQGLV</sequence>
<dbReference type="InterPro" id="IPR029063">
    <property type="entry name" value="SAM-dependent_MTases_sf"/>
</dbReference>
<comment type="similarity">
    <text evidence="2">Belongs to the SF3A3 family.</text>
</comment>
<evidence type="ECO:0000256" key="4">
    <source>
        <dbReference type="ARBA" id="ARBA00022723"/>
    </source>
</evidence>
<gene>
    <name evidence="11" type="ORF">EVOR1521_LOCUS30063</name>
</gene>
<feature type="transmembrane region" description="Helical" evidence="9">
    <location>
        <begin position="568"/>
        <end position="596"/>
    </location>
</feature>
<evidence type="ECO:0000256" key="5">
    <source>
        <dbReference type="ARBA" id="ARBA00022771"/>
    </source>
</evidence>
<keyword evidence="5" id="KW-0863">Zinc-finger</keyword>
<name>A0AA36JPG0_9DINO</name>
<dbReference type="InterPro" id="IPR000690">
    <property type="entry name" value="Matrin/U1-C_Znf_C2H2"/>
</dbReference>
<organism evidence="11 12">
    <name type="scientific">Effrenium voratum</name>
    <dbReference type="NCBI Taxonomy" id="2562239"/>
    <lineage>
        <taxon>Eukaryota</taxon>
        <taxon>Sar</taxon>
        <taxon>Alveolata</taxon>
        <taxon>Dinophyceae</taxon>
        <taxon>Suessiales</taxon>
        <taxon>Symbiodiniaceae</taxon>
        <taxon>Effrenium</taxon>
    </lineage>
</organism>
<keyword evidence="9" id="KW-0812">Transmembrane</keyword>
<proteinExistence type="inferred from homology"/>
<keyword evidence="6" id="KW-0862">Zinc</keyword>
<dbReference type="Proteomes" id="UP001178507">
    <property type="component" value="Unassembled WGS sequence"/>
</dbReference>
<dbReference type="CDD" id="cd02440">
    <property type="entry name" value="AdoMet_MTases"/>
    <property type="match status" value="1"/>
</dbReference>
<dbReference type="Pfam" id="PF11931">
    <property type="entry name" value="SF3a60_Prp9_C"/>
    <property type="match status" value="1"/>
</dbReference>
<evidence type="ECO:0000256" key="7">
    <source>
        <dbReference type="ARBA" id="ARBA00023242"/>
    </source>
</evidence>
<keyword evidence="4" id="KW-0479">Metal-binding</keyword>
<dbReference type="GO" id="GO:0008270">
    <property type="term" value="F:zinc ion binding"/>
    <property type="evidence" value="ECO:0007669"/>
    <property type="project" value="UniProtKB-KW"/>
</dbReference>
<dbReference type="InterPro" id="IPR051421">
    <property type="entry name" value="RNA_Proc_DNA_Dmg_Regulator"/>
</dbReference>
<keyword evidence="9" id="KW-0472">Membrane</keyword>
<evidence type="ECO:0000256" key="1">
    <source>
        <dbReference type="ARBA" id="ARBA00004123"/>
    </source>
</evidence>
<dbReference type="PANTHER" id="PTHR12786:SF2">
    <property type="entry name" value="SPLICING FACTOR 3A SUBUNIT 3"/>
    <property type="match status" value="1"/>
</dbReference>
<evidence type="ECO:0000256" key="2">
    <source>
        <dbReference type="ARBA" id="ARBA00008776"/>
    </source>
</evidence>
<feature type="transmembrane region" description="Helical" evidence="9">
    <location>
        <begin position="497"/>
        <end position="515"/>
    </location>
</feature>
<evidence type="ECO:0000256" key="9">
    <source>
        <dbReference type="SAM" id="Phobius"/>
    </source>
</evidence>
<keyword evidence="12" id="KW-1185">Reference proteome</keyword>
<dbReference type="Gene3D" id="3.40.50.150">
    <property type="entry name" value="Vaccinia Virus protein VP39"/>
    <property type="match status" value="1"/>
</dbReference>
<keyword evidence="9" id="KW-1133">Transmembrane helix</keyword>
<dbReference type="PANTHER" id="PTHR12786">
    <property type="entry name" value="SPLICING FACTOR SF3A-RELATED"/>
    <property type="match status" value="1"/>
</dbReference>
<evidence type="ECO:0000256" key="8">
    <source>
        <dbReference type="SAM" id="MobiDB-lite"/>
    </source>
</evidence>
<evidence type="ECO:0000259" key="10">
    <source>
        <dbReference type="PROSITE" id="PS50171"/>
    </source>
</evidence>
<feature type="domain" description="Matrin-type" evidence="10">
    <location>
        <begin position="987"/>
        <end position="1018"/>
    </location>
</feature>
<keyword evidence="7" id="KW-0539">Nucleus</keyword>
<comment type="caution">
    <text evidence="11">The sequence shown here is derived from an EMBL/GenBank/DDBJ whole genome shotgun (WGS) entry which is preliminary data.</text>
</comment>